<gene>
    <name evidence="3" type="ORF">FHU37_002559</name>
</gene>
<feature type="region of interest" description="Disordered" evidence="1">
    <location>
        <begin position="44"/>
        <end position="73"/>
    </location>
</feature>
<organism evidence="3 4">
    <name type="scientific">Allostreptomyces psammosilenae</name>
    <dbReference type="NCBI Taxonomy" id="1892865"/>
    <lineage>
        <taxon>Bacteria</taxon>
        <taxon>Bacillati</taxon>
        <taxon>Actinomycetota</taxon>
        <taxon>Actinomycetes</taxon>
        <taxon>Kitasatosporales</taxon>
        <taxon>Streptomycetaceae</taxon>
        <taxon>Allostreptomyces</taxon>
    </lineage>
</organism>
<feature type="transmembrane region" description="Helical" evidence="2">
    <location>
        <begin position="101"/>
        <end position="118"/>
    </location>
</feature>
<evidence type="ECO:0000313" key="4">
    <source>
        <dbReference type="Proteomes" id="UP000567795"/>
    </source>
</evidence>
<feature type="transmembrane region" description="Helical" evidence="2">
    <location>
        <begin position="283"/>
        <end position="305"/>
    </location>
</feature>
<feature type="transmembrane region" description="Helical" evidence="2">
    <location>
        <begin position="6"/>
        <end position="26"/>
    </location>
</feature>
<comment type="caution">
    <text evidence="3">The sequence shown here is derived from an EMBL/GenBank/DDBJ whole genome shotgun (WGS) entry which is preliminary data.</text>
</comment>
<feature type="transmembrane region" description="Helical" evidence="2">
    <location>
        <begin position="259"/>
        <end position="277"/>
    </location>
</feature>
<evidence type="ECO:0000256" key="2">
    <source>
        <dbReference type="SAM" id="Phobius"/>
    </source>
</evidence>
<feature type="compositionally biased region" description="Basic residues" evidence="1">
    <location>
        <begin position="334"/>
        <end position="344"/>
    </location>
</feature>
<feature type="transmembrane region" description="Helical" evidence="2">
    <location>
        <begin position="78"/>
        <end position="95"/>
    </location>
</feature>
<dbReference type="PANTHER" id="PTHR35007">
    <property type="entry name" value="INTEGRAL MEMBRANE PROTEIN-RELATED"/>
    <property type="match status" value="1"/>
</dbReference>
<dbReference type="AlphaFoldDB" id="A0A852ZT71"/>
<sequence length="367" mass="37898">MTTGPTTTPATAATCLLALLLAWQLASHRAGRWRLPEACGTTITPMPRHARPLHRPRPTATSDATPPNLRRTDRARSSLATCAVVTGGAALALALGSWPLAGLLPLGWFTATAAARAARLRATRRRGREAVAALCTTLHAELRAGRLPTQALEHALRKASSTPEGGASPPHRAAALGARDRARLLFAARHGGDIPAELRRAAEAPGGEGLLALAACWSVGELSGAGLAGATDRLGRALRAEQAARQEIQGHLAGPRATVALLAGLPVIGLLLGSAAGAEPLDFLLHTPAGGVCLLAGAALEIAGLRWTAQMARRALEAVAGPESRNTTATRPAKPSRRPARRRPAVPPGPSHRRELAAGGTPRRGLP</sequence>
<evidence type="ECO:0000256" key="1">
    <source>
        <dbReference type="SAM" id="MobiDB-lite"/>
    </source>
</evidence>
<protein>
    <submittedName>
        <fullName evidence="3">Flp pilus assembly protein TadB</fullName>
    </submittedName>
</protein>
<dbReference type="EMBL" id="JACBZD010000001">
    <property type="protein sequence ID" value="NYI05616.1"/>
    <property type="molecule type" value="Genomic_DNA"/>
</dbReference>
<keyword evidence="2" id="KW-1133">Transmembrane helix</keyword>
<dbReference type="Proteomes" id="UP000567795">
    <property type="component" value="Unassembled WGS sequence"/>
</dbReference>
<evidence type="ECO:0000313" key="3">
    <source>
        <dbReference type="EMBL" id="NYI05616.1"/>
    </source>
</evidence>
<accession>A0A852ZT71</accession>
<dbReference type="PANTHER" id="PTHR35007:SF4">
    <property type="entry name" value="CONSERVED TRANSMEMBRANE PROTEIN-RELATED"/>
    <property type="match status" value="1"/>
</dbReference>
<keyword evidence="2" id="KW-0472">Membrane</keyword>
<keyword evidence="4" id="KW-1185">Reference proteome</keyword>
<proteinExistence type="predicted"/>
<name>A0A852ZT71_9ACTN</name>
<feature type="region of interest" description="Disordered" evidence="1">
    <location>
        <begin position="318"/>
        <end position="367"/>
    </location>
</feature>
<dbReference type="RefSeq" id="WP_179814323.1">
    <property type="nucleotide sequence ID" value="NZ_JACBZD010000001.1"/>
</dbReference>
<keyword evidence="2" id="KW-0812">Transmembrane</keyword>
<reference evidence="3 4" key="1">
    <citation type="submission" date="2020-07" db="EMBL/GenBank/DDBJ databases">
        <title>Sequencing the genomes of 1000 actinobacteria strains.</title>
        <authorList>
            <person name="Klenk H.-P."/>
        </authorList>
    </citation>
    <scope>NUCLEOTIDE SEQUENCE [LARGE SCALE GENOMIC DNA]</scope>
    <source>
        <strain evidence="3 4">DSM 42178</strain>
    </source>
</reference>
<feature type="compositionally biased region" description="Basic residues" evidence="1">
    <location>
        <begin position="48"/>
        <end position="57"/>
    </location>
</feature>